<name>A0ABT2W8V4_9FLAO</name>
<dbReference type="Proteomes" id="UP001208649">
    <property type="component" value="Unassembled WGS sequence"/>
</dbReference>
<evidence type="ECO:0000313" key="1">
    <source>
        <dbReference type="EMBL" id="MCU7617687.1"/>
    </source>
</evidence>
<keyword evidence="2" id="KW-1185">Reference proteome</keyword>
<gene>
    <name evidence="1" type="ORF">NZ698_10800</name>
</gene>
<protein>
    <submittedName>
        <fullName evidence="1">Uncharacterized protein</fullName>
    </submittedName>
</protein>
<dbReference type="EMBL" id="JAOTEM010000002">
    <property type="protein sequence ID" value="MCU7617687.1"/>
    <property type="molecule type" value="Genomic_DNA"/>
</dbReference>
<reference evidence="2" key="1">
    <citation type="submission" date="2023-07" db="EMBL/GenBank/DDBJ databases">
        <title>Chryseobacterium sp. strain PBS4-4 Genome sequencing and assembly.</title>
        <authorList>
            <person name="Jung Y."/>
        </authorList>
    </citation>
    <scope>NUCLEOTIDE SEQUENCE [LARGE SCALE GENOMIC DNA]</scope>
    <source>
        <strain evidence="2">PBS4-4</strain>
    </source>
</reference>
<dbReference type="RefSeq" id="WP_263003118.1">
    <property type="nucleotide sequence ID" value="NZ_JAOTEM010000002.1"/>
</dbReference>
<comment type="caution">
    <text evidence="1">The sequence shown here is derived from an EMBL/GenBank/DDBJ whole genome shotgun (WGS) entry which is preliminary data.</text>
</comment>
<evidence type="ECO:0000313" key="2">
    <source>
        <dbReference type="Proteomes" id="UP001208649"/>
    </source>
</evidence>
<proteinExistence type="predicted"/>
<sequence length="179" mass="21225">MYSNIDLSDFFKNLAFKYFETYSLQRGTAYEKIFKDKEIRFNHLLKKSTKEILTIVDSKELDFLDSQLNRVQFLINKNKEKHYSAERIKKSNSTAEIIELHKILSIKTQKTPSWMCTPIYRDAIVFYNDKSEVVDILNICFSCEFMQNLNQEFIDADESVYESLKILLMKFGHKINSDK</sequence>
<accession>A0ABT2W8V4</accession>
<organism evidence="1 2">
    <name type="scientific">Chryseobacterium edaphi</name>
    <dbReference type="NCBI Taxonomy" id="2976532"/>
    <lineage>
        <taxon>Bacteria</taxon>
        <taxon>Pseudomonadati</taxon>
        <taxon>Bacteroidota</taxon>
        <taxon>Flavobacteriia</taxon>
        <taxon>Flavobacteriales</taxon>
        <taxon>Weeksellaceae</taxon>
        <taxon>Chryseobacterium group</taxon>
        <taxon>Chryseobacterium</taxon>
    </lineage>
</organism>